<evidence type="ECO:0000256" key="7">
    <source>
        <dbReference type="ARBA" id="ARBA00023136"/>
    </source>
</evidence>
<feature type="region of interest" description="Disordered" evidence="11">
    <location>
        <begin position="74"/>
        <end position="99"/>
    </location>
</feature>
<keyword evidence="5" id="KW-1133">Transmembrane helix</keyword>
<dbReference type="InterPro" id="IPR051474">
    <property type="entry name" value="Anti-sigma-K/W_factor"/>
</dbReference>
<comment type="caution">
    <text evidence="14">The sequence shown here is derived from an EMBL/GenBank/DDBJ whole genome shotgun (WGS) entry which is preliminary data.</text>
</comment>
<dbReference type="RefSeq" id="WP_359772988.1">
    <property type="nucleotide sequence ID" value="NZ_JBEYRR010000001.1"/>
</dbReference>
<dbReference type="PANTHER" id="PTHR37461:SF1">
    <property type="entry name" value="ANTI-SIGMA-K FACTOR RSKA"/>
    <property type="match status" value="1"/>
</dbReference>
<feature type="domain" description="Putative zinc-finger" evidence="13">
    <location>
        <begin position="10"/>
        <end position="38"/>
    </location>
</feature>
<keyword evidence="8" id="KW-0804">Transcription</keyword>
<keyword evidence="15" id="KW-1185">Reference proteome</keyword>
<dbReference type="PANTHER" id="PTHR37461">
    <property type="entry name" value="ANTI-SIGMA-K FACTOR RSKA"/>
    <property type="match status" value="1"/>
</dbReference>
<feature type="domain" description="Anti-sigma K factor RskA C-terminal" evidence="12">
    <location>
        <begin position="104"/>
        <end position="251"/>
    </location>
</feature>
<keyword evidence="6" id="KW-0805">Transcription regulation</keyword>
<sequence>MSTTADLHTLTGAYAANALDDAERARFEEHLALCPSCAQEVRELTATVTRLAMASAVAPRRAMKDEVLGRIATVRQDVPRGEPDTGPATKPRRTPGSQGASRWALAACLAAAVAFGGTTVWQHQRAQDAREQARQVQEQARERSQELAEVLAAPDAKARTGEIDGGASGTVVVSKSLDKAVFVADGMARPPRGKVYQLWFNDGDAMRPAGLMDPDRPTEAVLMRGEVGDARGMGITVEPAGGSKEPTSTPVALLTFPS</sequence>
<evidence type="ECO:0000259" key="13">
    <source>
        <dbReference type="Pfam" id="PF13490"/>
    </source>
</evidence>
<evidence type="ECO:0000256" key="5">
    <source>
        <dbReference type="ARBA" id="ARBA00022989"/>
    </source>
</evidence>
<evidence type="ECO:0000256" key="9">
    <source>
        <dbReference type="ARBA" id="ARBA00029829"/>
    </source>
</evidence>
<name>A0ABV3M5Y1_9ACTN</name>
<evidence type="ECO:0000256" key="1">
    <source>
        <dbReference type="ARBA" id="ARBA00004167"/>
    </source>
</evidence>
<evidence type="ECO:0000256" key="4">
    <source>
        <dbReference type="ARBA" id="ARBA00022692"/>
    </source>
</evidence>
<evidence type="ECO:0000256" key="8">
    <source>
        <dbReference type="ARBA" id="ARBA00023163"/>
    </source>
</evidence>
<evidence type="ECO:0000256" key="2">
    <source>
        <dbReference type="ARBA" id="ARBA00004236"/>
    </source>
</evidence>
<evidence type="ECO:0000256" key="10">
    <source>
        <dbReference type="ARBA" id="ARBA00030803"/>
    </source>
</evidence>
<evidence type="ECO:0000259" key="12">
    <source>
        <dbReference type="Pfam" id="PF10099"/>
    </source>
</evidence>
<dbReference type="Pfam" id="PF13490">
    <property type="entry name" value="zf-HC2"/>
    <property type="match status" value="1"/>
</dbReference>
<dbReference type="InterPro" id="IPR027383">
    <property type="entry name" value="Znf_put"/>
</dbReference>
<dbReference type="InterPro" id="IPR018764">
    <property type="entry name" value="RskA_C"/>
</dbReference>
<organism evidence="14 15">
    <name type="scientific">Streptomyces huasconensis</name>
    <dbReference type="NCBI Taxonomy" id="1854574"/>
    <lineage>
        <taxon>Bacteria</taxon>
        <taxon>Bacillati</taxon>
        <taxon>Actinomycetota</taxon>
        <taxon>Actinomycetes</taxon>
        <taxon>Kitasatosporales</taxon>
        <taxon>Streptomycetaceae</taxon>
        <taxon>Streptomyces</taxon>
    </lineage>
</organism>
<proteinExistence type="predicted"/>
<feature type="region of interest" description="Disordered" evidence="11">
    <location>
        <begin position="131"/>
        <end position="153"/>
    </location>
</feature>
<dbReference type="Pfam" id="PF10099">
    <property type="entry name" value="RskA_C"/>
    <property type="match status" value="1"/>
</dbReference>
<feature type="compositionally biased region" description="Basic and acidic residues" evidence="11">
    <location>
        <begin position="131"/>
        <end position="146"/>
    </location>
</feature>
<dbReference type="EMBL" id="JBEYRS010000022">
    <property type="protein sequence ID" value="MEW2367110.1"/>
    <property type="molecule type" value="Genomic_DNA"/>
</dbReference>
<keyword evidence="3" id="KW-1003">Cell membrane</keyword>
<evidence type="ECO:0000256" key="6">
    <source>
        <dbReference type="ARBA" id="ARBA00023015"/>
    </source>
</evidence>
<reference evidence="14 15" key="1">
    <citation type="submission" date="2024-06" db="EMBL/GenBank/DDBJ databases">
        <title>The Natural Products Discovery Center: Release of the First 8490 Sequenced Strains for Exploring Actinobacteria Biosynthetic Diversity.</title>
        <authorList>
            <person name="Kalkreuter E."/>
            <person name="Kautsar S.A."/>
            <person name="Yang D."/>
            <person name="Bader C.D."/>
            <person name="Teijaro C.N."/>
            <person name="Fluegel L."/>
            <person name="Davis C.M."/>
            <person name="Simpson J.R."/>
            <person name="Lauterbach L."/>
            <person name="Steele A.D."/>
            <person name="Gui C."/>
            <person name="Meng S."/>
            <person name="Li G."/>
            <person name="Viehrig K."/>
            <person name="Ye F."/>
            <person name="Su P."/>
            <person name="Kiefer A.F."/>
            <person name="Nichols A."/>
            <person name="Cepeda A.J."/>
            <person name="Yan W."/>
            <person name="Fan B."/>
            <person name="Jiang Y."/>
            <person name="Adhikari A."/>
            <person name="Zheng C.-J."/>
            <person name="Schuster L."/>
            <person name="Cowan T.M."/>
            <person name="Smanski M.J."/>
            <person name="Chevrette M.G."/>
            <person name="De Carvalho L.P.S."/>
            <person name="Shen B."/>
        </authorList>
    </citation>
    <scope>NUCLEOTIDE SEQUENCE [LARGE SCALE GENOMIC DNA]</scope>
    <source>
        <strain evidence="14 15">NPDC047833</strain>
    </source>
</reference>
<evidence type="ECO:0000313" key="15">
    <source>
        <dbReference type="Proteomes" id="UP001553843"/>
    </source>
</evidence>
<dbReference type="Proteomes" id="UP001553843">
    <property type="component" value="Unassembled WGS sequence"/>
</dbReference>
<keyword evidence="4" id="KW-0812">Transmembrane</keyword>
<evidence type="ECO:0000256" key="3">
    <source>
        <dbReference type="ARBA" id="ARBA00022475"/>
    </source>
</evidence>
<evidence type="ECO:0000256" key="11">
    <source>
        <dbReference type="SAM" id="MobiDB-lite"/>
    </source>
</evidence>
<gene>
    <name evidence="14" type="ORF">AB0887_34870</name>
</gene>
<evidence type="ECO:0000313" key="14">
    <source>
        <dbReference type="EMBL" id="MEW2367110.1"/>
    </source>
</evidence>
<comment type="subcellular location">
    <subcellularLocation>
        <location evidence="2">Cell membrane</location>
    </subcellularLocation>
    <subcellularLocation>
        <location evidence="1">Membrane</location>
        <topology evidence="1">Single-pass membrane protein</topology>
    </subcellularLocation>
</comment>
<keyword evidence="7" id="KW-0472">Membrane</keyword>
<dbReference type="InterPro" id="IPR041916">
    <property type="entry name" value="Anti_sigma_zinc_sf"/>
</dbReference>
<accession>A0ABV3M5Y1</accession>
<protein>
    <recommendedName>
        <fullName evidence="10">Regulator of SigK</fullName>
    </recommendedName>
    <alternativeName>
        <fullName evidence="9">Sigma-K anti-sigma factor RskA</fullName>
    </alternativeName>
</protein>
<dbReference type="Gene3D" id="1.10.10.1320">
    <property type="entry name" value="Anti-sigma factor, zinc-finger domain"/>
    <property type="match status" value="1"/>
</dbReference>